<evidence type="ECO:0000256" key="11">
    <source>
        <dbReference type="ARBA" id="ARBA00030268"/>
    </source>
</evidence>
<keyword evidence="7 12" id="KW-0547">Nucleotide-binding</keyword>
<evidence type="ECO:0000256" key="10">
    <source>
        <dbReference type="ARBA" id="ARBA00023146"/>
    </source>
</evidence>
<evidence type="ECO:0000256" key="9">
    <source>
        <dbReference type="ARBA" id="ARBA00022917"/>
    </source>
</evidence>
<dbReference type="InterPro" id="IPR002305">
    <property type="entry name" value="aa-tRNA-synth_Ic"/>
</dbReference>
<dbReference type="EC" id="6.1.1.2" evidence="3"/>
<dbReference type="PROSITE" id="PS00178">
    <property type="entry name" value="AA_TRNA_LIGASE_I"/>
    <property type="match status" value="1"/>
</dbReference>
<dbReference type="GO" id="GO:0006436">
    <property type="term" value="P:tryptophanyl-tRNA aminoacylation"/>
    <property type="evidence" value="ECO:0007669"/>
    <property type="project" value="InterPro"/>
</dbReference>
<comment type="subcellular location">
    <subcellularLocation>
        <location evidence="1">Cytoplasm</location>
    </subcellularLocation>
</comment>
<evidence type="ECO:0000313" key="14">
    <source>
        <dbReference type="Proteomes" id="UP000053424"/>
    </source>
</evidence>
<evidence type="ECO:0000256" key="5">
    <source>
        <dbReference type="ARBA" id="ARBA00022490"/>
    </source>
</evidence>
<dbReference type="GO" id="GO:0004830">
    <property type="term" value="F:tryptophan-tRNA ligase activity"/>
    <property type="evidence" value="ECO:0007669"/>
    <property type="project" value="UniProtKB-EC"/>
</dbReference>
<keyword evidence="5" id="KW-0963">Cytoplasm</keyword>
<evidence type="ECO:0000256" key="12">
    <source>
        <dbReference type="RuleBase" id="RU363036"/>
    </source>
</evidence>
<dbReference type="OrthoDB" id="10261385at2759"/>
<dbReference type="InterPro" id="IPR001412">
    <property type="entry name" value="aa-tRNA-synth_I_CS"/>
</dbReference>
<evidence type="ECO:0000256" key="8">
    <source>
        <dbReference type="ARBA" id="ARBA00022840"/>
    </source>
</evidence>
<evidence type="ECO:0000313" key="13">
    <source>
        <dbReference type="EMBL" id="KIM49242.1"/>
    </source>
</evidence>
<dbReference type="EMBL" id="KN831768">
    <property type="protein sequence ID" value="KIM49242.1"/>
    <property type="molecule type" value="Genomic_DNA"/>
</dbReference>
<dbReference type="AlphaFoldDB" id="A0A0C2Z7X7"/>
<dbReference type="GO" id="GO:0005737">
    <property type="term" value="C:cytoplasm"/>
    <property type="evidence" value="ECO:0007669"/>
    <property type="project" value="UniProtKB-SubCell"/>
</dbReference>
<name>A0A0C2Z7X7_HEBCY</name>
<evidence type="ECO:0000256" key="7">
    <source>
        <dbReference type="ARBA" id="ARBA00022741"/>
    </source>
</evidence>
<dbReference type="CDD" id="cd00806">
    <property type="entry name" value="TrpRS_core"/>
    <property type="match status" value="1"/>
</dbReference>
<dbReference type="NCBIfam" id="TIGR00233">
    <property type="entry name" value="trpS"/>
    <property type="match status" value="1"/>
</dbReference>
<dbReference type="GO" id="GO:0005524">
    <property type="term" value="F:ATP binding"/>
    <property type="evidence" value="ECO:0007669"/>
    <property type="project" value="UniProtKB-KW"/>
</dbReference>
<evidence type="ECO:0000256" key="6">
    <source>
        <dbReference type="ARBA" id="ARBA00022598"/>
    </source>
</evidence>
<keyword evidence="10 12" id="KW-0030">Aminoacyl-tRNA synthetase</keyword>
<gene>
    <name evidence="13" type="ORF">M413DRAFT_101568</name>
</gene>
<proteinExistence type="inferred from homology"/>
<dbReference type="InterPro" id="IPR002306">
    <property type="entry name" value="Trp-tRNA-ligase"/>
</dbReference>
<dbReference type="Pfam" id="PF00579">
    <property type="entry name" value="tRNA-synt_1b"/>
    <property type="match status" value="1"/>
</dbReference>
<dbReference type="FunFam" id="1.10.240.10:FF:000003">
    <property type="entry name" value="Tryptophan--tRNA ligase, cytoplasmic"/>
    <property type="match status" value="1"/>
</dbReference>
<sequence>MLSTQSPESLSTDMSQVSLDAPVDQSTPTTHEQIVTPWDVHGSVSSDGKQQAIDYVKLVNQFGTRRIDHQLLVRFETLTGHRPHVFLRRGMFFSHREFDKILDRYEQGKPFFLYTGRGPSSDSMHLGHMVPFVFSKWLQDVFQVPIVIQLTDDEKFLFKHELKPEQTKAFSRLNARDIIACGFDLEKTFIFSNYEFMGGPFYQNVSRISRQITYNQVKATFGFTESDNIGKVHFAAIQAAPSFSNSFPQIFGTAADIPCLIPCAIDQDPYFRLTRDIAVKLKYPKPTLIHSKFFPALQGPQTKMSASDPNSSIFMTDKPNQIKNKINKHAFSGGKETEEEHRRVGGDTEVDVSYQYLTFFLDEDEELEQIGKDYRAGTLLTGQLKAKCIHQLQRFVAEFQERRAKVTDDDVNRFMDSSSKIEFSMGKSKTQPPST</sequence>
<dbReference type="PANTHER" id="PTHR10055">
    <property type="entry name" value="TRYPTOPHANYL-TRNA SYNTHETASE"/>
    <property type="match status" value="1"/>
</dbReference>
<dbReference type="STRING" id="686832.A0A0C2Z7X7"/>
<comment type="similarity">
    <text evidence="2 12">Belongs to the class-I aminoacyl-tRNA synthetase family.</text>
</comment>
<reference evidence="14" key="2">
    <citation type="submission" date="2015-01" db="EMBL/GenBank/DDBJ databases">
        <title>Evolutionary Origins and Diversification of the Mycorrhizal Mutualists.</title>
        <authorList>
            <consortium name="DOE Joint Genome Institute"/>
            <consortium name="Mycorrhizal Genomics Consortium"/>
            <person name="Kohler A."/>
            <person name="Kuo A."/>
            <person name="Nagy L.G."/>
            <person name="Floudas D."/>
            <person name="Copeland A."/>
            <person name="Barry K.W."/>
            <person name="Cichocki N."/>
            <person name="Veneault-Fourrey C."/>
            <person name="LaButti K."/>
            <person name="Lindquist E.A."/>
            <person name="Lipzen A."/>
            <person name="Lundell T."/>
            <person name="Morin E."/>
            <person name="Murat C."/>
            <person name="Riley R."/>
            <person name="Ohm R."/>
            <person name="Sun H."/>
            <person name="Tunlid A."/>
            <person name="Henrissat B."/>
            <person name="Grigoriev I.V."/>
            <person name="Hibbett D.S."/>
            <person name="Martin F."/>
        </authorList>
    </citation>
    <scope>NUCLEOTIDE SEQUENCE [LARGE SCALE GENOMIC DNA]</scope>
    <source>
        <strain evidence="14">h7</strain>
    </source>
</reference>
<evidence type="ECO:0000256" key="2">
    <source>
        <dbReference type="ARBA" id="ARBA00005594"/>
    </source>
</evidence>
<dbReference type="HOGENOM" id="CLU_032621_0_1_1"/>
<keyword evidence="6 12" id="KW-0436">Ligase</keyword>
<keyword evidence="14" id="KW-1185">Reference proteome</keyword>
<dbReference type="Proteomes" id="UP000053424">
    <property type="component" value="Unassembled WGS sequence"/>
</dbReference>
<evidence type="ECO:0000256" key="1">
    <source>
        <dbReference type="ARBA" id="ARBA00004496"/>
    </source>
</evidence>
<dbReference type="FunFam" id="3.40.50.620:FF:000033">
    <property type="entry name" value="tryptophan--tRNA ligase, cytoplasmic"/>
    <property type="match status" value="1"/>
</dbReference>
<dbReference type="PANTHER" id="PTHR10055:SF1">
    <property type="entry name" value="TRYPTOPHAN--TRNA LIGASE, CYTOPLASMIC"/>
    <property type="match status" value="1"/>
</dbReference>
<dbReference type="PRINTS" id="PR01039">
    <property type="entry name" value="TRNASYNTHTRP"/>
</dbReference>
<organism evidence="13 14">
    <name type="scientific">Hebeloma cylindrosporum</name>
    <dbReference type="NCBI Taxonomy" id="76867"/>
    <lineage>
        <taxon>Eukaryota</taxon>
        <taxon>Fungi</taxon>
        <taxon>Dikarya</taxon>
        <taxon>Basidiomycota</taxon>
        <taxon>Agaricomycotina</taxon>
        <taxon>Agaricomycetes</taxon>
        <taxon>Agaricomycetidae</taxon>
        <taxon>Agaricales</taxon>
        <taxon>Agaricineae</taxon>
        <taxon>Hymenogastraceae</taxon>
        <taxon>Hebeloma</taxon>
    </lineage>
</organism>
<protein>
    <recommendedName>
        <fullName evidence="4">Tryptophan--tRNA ligase, cytoplasmic</fullName>
        <ecNumber evidence="3">6.1.1.2</ecNumber>
    </recommendedName>
    <alternativeName>
        <fullName evidence="11">Tryptophanyl-tRNA synthetase</fullName>
    </alternativeName>
</protein>
<keyword evidence="8 12" id="KW-0067">ATP-binding</keyword>
<dbReference type="Gene3D" id="1.10.240.10">
    <property type="entry name" value="Tyrosyl-Transfer RNA Synthetase"/>
    <property type="match status" value="1"/>
</dbReference>
<dbReference type="SUPFAM" id="SSF52374">
    <property type="entry name" value="Nucleotidylyl transferase"/>
    <property type="match status" value="1"/>
</dbReference>
<keyword evidence="9 12" id="KW-0648">Protein biosynthesis</keyword>
<evidence type="ECO:0000256" key="3">
    <source>
        <dbReference type="ARBA" id="ARBA00013161"/>
    </source>
</evidence>
<dbReference type="Gene3D" id="3.40.50.620">
    <property type="entry name" value="HUPs"/>
    <property type="match status" value="1"/>
</dbReference>
<dbReference type="InterPro" id="IPR014729">
    <property type="entry name" value="Rossmann-like_a/b/a_fold"/>
</dbReference>
<evidence type="ECO:0000256" key="4">
    <source>
        <dbReference type="ARBA" id="ARBA00013782"/>
    </source>
</evidence>
<accession>A0A0C2Z7X7</accession>
<reference evidence="13 14" key="1">
    <citation type="submission" date="2014-04" db="EMBL/GenBank/DDBJ databases">
        <authorList>
            <consortium name="DOE Joint Genome Institute"/>
            <person name="Kuo A."/>
            <person name="Gay G."/>
            <person name="Dore J."/>
            <person name="Kohler A."/>
            <person name="Nagy L.G."/>
            <person name="Floudas D."/>
            <person name="Copeland A."/>
            <person name="Barry K.W."/>
            <person name="Cichocki N."/>
            <person name="Veneault-Fourrey C."/>
            <person name="LaButti K."/>
            <person name="Lindquist E.A."/>
            <person name="Lipzen A."/>
            <person name="Lundell T."/>
            <person name="Morin E."/>
            <person name="Murat C."/>
            <person name="Sun H."/>
            <person name="Tunlid A."/>
            <person name="Henrissat B."/>
            <person name="Grigoriev I.V."/>
            <person name="Hibbett D.S."/>
            <person name="Martin F."/>
            <person name="Nordberg H.P."/>
            <person name="Cantor M.N."/>
            <person name="Hua S.X."/>
        </authorList>
    </citation>
    <scope>NUCLEOTIDE SEQUENCE [LARGE SCALE GENOMIC DNA]</scope>
    <source>
        <strain evidence="14">h7</strain>
    </source>
</reference>